<feature type="compositionally biased region" description="Basic and acidic residues" evidence="1">
    <location>
        <begin position="58"/>
        <end position="68"/>
    </location>
</feature>
<protein>
    <submittedName>
        <fullName evidence="3">Uncharacterized protein</fullName>
    </submittedName>
</protein>
<evidence type="ECO:0000256" key="2">
    <source>
        <dbReference type="SAM" id="Phobius"/>
    </source>
</evidence>
<feature type="transmembrane region" description="Helical" evidence="2">
    <location>
        <begin position="17"/>
        <end position="36"/>
    </location>
</feature>
<evidence type="ECO:0000313" key="4">
    <source>
        <dbReference type="Proteomes" id="UP000306635"/>
    </source>
</evidence>
<evidence type="ECO:0000256" key="1">
    <source>
        <dbReference type="SAM" id="MobiDB-lite"/>
    </source>
</evidence>
<organism evidence="3 4">
    <name type="scientific">Pseudomonas nicosulfuronedens</name>
    <dbReference type="NCBI Taxonomy" id="2571105"/>
    <lineage>
        <taxon>Bacteria</taxon>
        <taxon>Pseudomonadati</taxon>
        <taxon>Pseudomonadota</taxon>
        <taxon>Gammaproteobacteria</taxon>
        <taxon>Pseudomonadales</taxon>
        <taxon>Pseudomonadaceae</taxon>
        <taxon>Pseudomonas</taxon>
    </lineage>
</organism>
<dbReference type="RefSeq" id="WP_138521691.1">
    <property type="nucleotide sequence ID" value="NZ_JAOCBK010000005.1"/>
</dbReference>
<accession>A0A5R9R7H9</accession>
<evidence type="ECO:0000313" key="3">
    <source>
        <dbReference type="EMBL" id="TLX78833.1"/>
    </source>
</evidence>
<dbReference type="OrthoDB" id="7017521at2"/>
<dbReference type="Proteomes" id="UP000306635">
    <property type="component" value="Unassembled WGS sequence"/>
</dbReference>
<feature type="region of interest" description="Disordered" evidence="1">
    <location>
        <begin position="40"/>
        <end position="68"/>
    </location>
</feature>
<proteinExistence type="predicted"/>
<sequence length="68" mass="7485">MPAQTPSPWKVPLVRELAIILLIKLALLLAIKAVWFDQPTVPADGSRVTSQHLLGDNRPSEAEKESAR</sequence>
<gene>
    <name evidence="3" type="ORF">FAS41_09855</name>
</gene>
<keyword evidence="2" id="KW-0472">Membrane</keyword>
<comment type="caution">
    <text evidence="3">The sequence shown here is derived from an EMBL/GenBank/DDBJ whole genome shotgun (WGS) entry which is preliminary data.</text>
</comment>
<dbReference type="NCBIfam" id="NF045611">
    <property type="entry name" value="small_CydP"/>
    <property type="match status" value="1"/>
</dbReference>
<dbReference type="EMBL" id="SWDV01000010">
    <property type="protein sequence ID" value="TLX78833.1"/>
    <property type="molecule type" value="Genomic_DNA"/>
</dbReference>
<name>A0A5R9R7H9_9PSED</name>
<keyword evidence="2" id="KW-0812">Transmembrane</keyword>
<keyword evidence="2" id="KW-1133">Transmembrane helix</keyword>
<dbReference type="InterPro" id="IPR054636">
    <property type="entry name" value="CydP"/>
</dbReference>
<keyword evidence="4" id="KW-1185">Reference proteome</keyword>
<reference evidence="3 4" key="1">
    <citation type="submission" date="2019-04" db="EMBL/GenBank/DDBJ databases">
        <authorList>
            <person name="Li M."/>
        </authorList>
    </citation>
    <scope>NUCLEOTIDE SEQUENCE [LARGE SCALE GENOMIC DNA]</scope>
    <source>
        <strain evidence="3 4">LAM1902</strain>
    </source>
</reference>
<dbReference type="AlphaFoldDB" id="A0A5R9R7H9"/>